<organism evidence="1 2">
    <name type="scientific">Dissostichus mawsoni</name>
    <name type="common">Antarctic cod</name>
    <dbReference type="NCBI Taxonomy" id="36200"/>
    <lineage>
        <taxon>Eukaryota</taxon>
        <taxon>Metazoa</taxon>
        <taxon>Chordata</taxon>
        <taxon>Craniata</taxon>
        <taxon>Vertebrata</taxon>
        <taxon>Euteleostomi</taxon>
        <taxon>Actinopterygii</taxon>
        <taxon>Neopterygii</taxon>
        <taxon>Teleostei</taxon>
        <taxon>Neoteleostei</taxon>
        <taxon>Acanthomorphata</taxon>
        <taxon>Eupercaria</taxon>
        <taxon>Perciformes</taxon>
        <taxon>Notothenioidei</taxon>
        <taxon>Nototheniidae</taxon>
        <taxon>Dissostichus</taxon>
    </lineage>
</organism>
<proteinExistence type="predicted"/>
<evidence type="ECO:0000313" key="1">
    <source>
        <dbReference type="EMBL" id="KAF3836436.1"/>
    </source>
</evidence>
<dbReference type="EMBL" id="JAAKFY010000024">
    <property type="protein sequence ID" value="KAF3836436.1"/>
    <property type="molecule type" value="Genomic_DNA"/>
</dbReference>
<comment type="caution">
    <text evidence="1">The sequence shown here is derived from an EMBL/GenBank/DDBJ whole genome shotgun (WGS) entry which is preliminary data.</text>
</comment>
<accession>A0A7J5XH72</accession>
<dbReference type="Proteomes" id="UP000518266">
    <property type="component" value="Unassembled WGS sequence"/>
</dbReference>
<evidence type="ECO:0000313" key="2">
    <source>
        <dbReference type="Proteomes" id="UP000518266"/>
    </source>
</evidence>
<dbReference type="AlphaFoldDB" id="A0A7J5XH72"/>
<keyword evidence="2" id="KW-1185">Reference proteome</keyword>
<sequence length="128" mass="13813">METVPVLQLQHRASSLSRSQCSSSSLSTVGIHKHSSLFYDFSEEGVAKEGTHGQTAKHVRGIGCVMVVFARGVFLNFALDSDELRDCYSPGVLYHKNECESSSAANSSQPTRLLTVHMSARGPGLSVL</sequence>
<reference evidence="1 2" key="1">
    <citation type="submission" date="2020-03" db="EMBL/GenBank/DDBJ databases">
        <title>Dissostichus mawsoni Genome sequencing and assembly.</title>
        <authorList>
            <person name="Park H."/>
        </authorList>
    </citation>
    <scope>NUCLEOTIDE SEQUENCE [LARGE SCALE GENOMIC DNA]</scope>
    <source>
        <strain evidence="1">DM0001</strain>
        <tissue evidence="1">Muscle</tissue>
    </source>
</reference>
<gene>
    <name evidence="1" type="ORF">F7725_028994</name>
</gene>
<name>A0A7J5XH72_DISMA</name>
<protein>
    <submittedName>
        <fullName evidence="1">Uncharacterized protein</fullName>
    </submittedName>
</protein>